<reference evidence="2" key="1">
    <citation type="submission" date="2017-02" db="EMBL/GenBank/DDBJ databases">
        <title>Comparative genomics and description of representatives of a novel lineage of planctomycetes thriving in anoxic sediments.</title>
        <authorList>
            <person name="Spring S."/>
            <person name="Bunk B."/>
            <person name="Sproer C."/>
            <person name="Klenk H.-P."/>
        </authorList>
    </citation>
    <scope>NUCLEOTIDE SEQUENCE [LARGE SCALE GENOMIC DNA]</scope>
    <source>
        <strain evidence="2">L21-RPul-D3</strain>
    </source>
</reference>
<evidence type="ECO:0000313" key="1">
    <source>
        <dbReference type="EMBL" id="AQQ10481.1"/>
    </source>
</evidence>
<gene>
    <name evidence="1" type="ORF">L21SP3_02314</name>
</gene>
<name>A0A1Q2HSY8_9BACT</name>
<protein>
    <submittedName>
        <fullName evidence="1">Uncharacterized protein</fullName>
    </submittedName>
</protein>
<dbReference type="AlphaFoldDB" id="A0A1Q2HSY8"/>
<accession>A0A1Q2HSY8</accession>
<proteinExistence type="predicted"/>
<evidence type="ECO:0000313" key="2">
    <source>
        <dbReference type="Proteomes" id="UP000188273"/>
    </source>
</evidence>
<sequence length="245" mass="27559">MDDNLGWKGNFENLYSYVESGIPALASIGGHVAALIGHTIDYSADVKPSEKGFIDSSQYLKSFVIMDDNLFPYSELGYKGSEDNSGNFYQPEKSIKSIKTAVCPLPEKAFLPAKQARKIAKISLTKLIEKFNLDKYKPFVTRFFLTSGSSFKKVKRKESVSSNDFLESSVSNISMPHFVWVMEFSTQDQYKNGKCMGEIVINATSGGKEEHIIYCRVRSEMYVVGEEKLHKGLNDFSQYRNNLGS</sequence>
<dbReference type="KEGG" id="pbu:L21SP3_02314"/>
<dbReference type="Proteomes" id="UP000188273">
    <property type="component" value="Chromosome"/>
</dbReference>
<dbReference type="OrthoDB" id="6782387at2"/>
<dbReference type="RefSeq" id="WP_077541726.1">
    <property type="nucleotide sequence ID" value="NZ_CP019633.1"/>
</dbReference>
<organism evidence="1 2">
    <name type="scientific">Sedimentisphaera cyanobacteriorum</name>
    <dbReference type="NCBI Taxonomy" id="1940790"/>
    <lineage>
        <taxon>Bacteria</taxon>
        <taxon>Pseudomonadati</taxon>
        <taxon>Planctomycetota</taxon>
        <taxon>Phycisphaerae</taxon>
        <taxon>Sedimentisphaerales</taxon>
        <taxon>Sedimentisphaeraceae</taxon>
        <taxon>Sedimentisphaera</taxon>
    </lineage>
</organism>
<dbReference type="EMBL" id="CP019633">
    <property type="protein sequence ID" value="AQQ10481.1"/>
    <property type="molecule type" value="Genomic_DNA"/>
</dbReference>
<dbReference type="STRING" id="1940790.L21SP3_02314"/>
<keyword evidence="2" id="KW-1185">Reference proteome</keyword>